<dbReference type="SUPFAM" id="SSF56112">
    <property type="entry name" value="Protein kinase-like (PK-like)"/>
    <property type="match status" value="1"/>
</dbReference>
<dbReference type="FunFam" id="3.30.200.20:FF:000042">
    <property type="entry name" value="Aurora kinase A"/>
    <property type="match status" value="1"/>
</dbReference>
<dbReference type="PANTHER" id="PTHR24348">
    <property type="entry name" value="SERINE/THREONINE-PROTEIN KINASE UNC-51-RELATED"/>
    <property type="match status" value="1"/>
</dbReference>
<proteinExistence type="predicted"/>
<gene>
    <name evidence="6" type="ORF">FB192DRAFT_1369472</name>
</gene>
<sequence length="602" mass="68320">MASTHTLKDYTMGQVLGKGSFAVVYKAEHKPTRKTVAIKSIKPKLILNADTMRYVETEIEIMRNVCHPHLISCRDYISSNSHVYLVMEYCSMGDLNGYIKNTYQSQGMPQDIVLHFLGQLASGLKYLHDQNLIHRDIKPKNIFLVPPPPTSATNVPDVKLGDFGFAKALPKTSLAMSVLGSPIYMAPEVLKGEPYNYKADLWSLGVVLYELMTGHTLFQSTDMENLRSTVDAYRDDIPFREEKYAHSSELKDLAKVLLKRHPEERASCEEFCHYVKLISQKDRHKDPTLNALIDSNEFQQIEDEYIVIECEPPPASSIISPTPPLIPNIQRSHSVDNYRKKSTPPPIRDRRHSAGANASMLTKAISMAPFNLFGAHRHTTAEKAPEPSSSTSTIAEESILEEDDIVKYLSDNINHNTTTLNIRLFEITSCLIKLYSNLAQSSRMYAPKHTLSEEFIALVRKIVFLLEKAVMVKMSPKYTDEERDLLRWAAGELNKFTIVQSNYKKTEVDQRVIQRLLYDNAVEMSREAAVSQLVGENLFSCKTKYEESVLLLEAVLILPPHQHVKRKDVVIIENLIKSLKSRSQKISPEVLSIQKEIETLKL</sequence>
<dbReference type="InterPro" id="IPR048941">
    <property type="entry name" value="ATG1-like_MIT2"/>
</dbReference>
<dbReference type="InterPro" id="IPR045269">
    <property type="entry name" value="Atg1-like"/>
</dbReference>
<dbReference type="PROSITE" id="PS50011">
    <property type="entry name" value="PROTEIN_KINASE_DOM"/>
    <property type="match status" value="1"/>
</dbReference>
<evidence type="ECO:0000256" key="2">
    <source>
        <dbReference type="ARBA" id="ARBA00022741"/>
    </source>
</evidence>
<dbReference type="Pfam" id="PF00069">
    <property type="entry name" value="Pkinase"/>
    <property type="match status" value="1"/>
</dbReference>
<keyword evidence="2 4" id="KW-0547">Nucleotide-binding</keyword>
<accession>A0A8H4BJZ3</accession>
<dbReference type="Pfam" id="PF21127">
    <property type="entry name" value="ATG1-like_MIT2"/>
    <property type="match status" value="1"/>
</dbReference>
<dbReference type="Gene3D" id="1.10.510.10">
    <property type="entry name" value="Transferase(Phosphotransferase) domain 1"/>
    <property type="match status" value="1"/>
</dbReference>
<keyword evidence="6" id="KW-0418">Kinase</keyword>
<evidence type="ECO:0000313" key="7">
    <source>
        <dbReference type="Proteomes" id="UP000469890"/>
    </source>
</evidence>
<comment type="caution">
    <text evidence="6">The sequence shown here is derived from an EMBL/GenBank/DDBJ whole genome shotgun (WGS) entry which is preliminary data.</text>
</comment>
<dbReference type="PROSITE" id="PS00107">
    <property type="entry name" value="PROTEIN_KINASE_ATP"/>
    <property type="match status" value="1"/>
</dbReference>
<feature type="binding site" evidence="4">
    <location>
        <position position="39"/>
    </location>
    <ligand>
        <name>ATP</name>
        <dbReference type="ChEBI" id="CHEBI:30616"/>
    </ligand>
</feature>
<dbReference type="InterPro" id="IPR011009">
    <property type="entry name" value="Kinase-like_dom_sf"/>
</dbReference>
<evidence type="ECO:0000256" key="4">
    <source>
        <dbReference type="PROSITE-ProRule" id="PRU10141"/>
    </source>
</evidence>
<keyword evidence="3 4" id="KW-0067">ATP-binding</keyword>
<dbReference type="GO" id="GO:0005737">
    <property type="term" value="C:cytoplasm"/>
    <property type="evidence" value="ECO:0007669"/>
    <property type="project" value="TreeGrafter"/>
</dbReference>
<dbReference type="InterPro" id="IPR008271">
    <property type="entry name" value="Ser/Thr_kinase_AS"/>
</dbReference>
<dbReference type="InterPro" id="IPR000719">
    <property type="entry name" value="Prot_kinase_dom"/>
</dbReference>
<feature type="domain" description="Protein kinase" evidence="5">
    <location>
        <begin position="10"/>
        <end position="277"/>
    </location>
</feature>
<organism evidence="6 7">
    <name type="scientific">Mucor circinelloides f. lusitanicus</name>
    <name type="common">Mucor racemosus var. lusitanicus</name>
    <dbReference type="NCBI Taxonomy" id="29924"/>
    <lineage>
        <taxon>Eukaryota</taxon>
        <taxon>Fungi</taxon>
        <taxon>Fungi incertae sedis</taxon>
        <taxon>Mucoromycota</taxon>
        <taxon>Mucoromycotina</taxon>
        <taxon>Mucoromycetes</taxon>
        <taxon>Mucorales</taxon>
        <taxon>Mucorineae</taxon>
        <taxon>Mucoraceae</taxon>
        <taxon>Mucor</taxon>
    </lineage>
</organism>
<evidence type="ECO:0000313" key="6">
    <source>
        <dbReference type="EMBL" id="KAF1803727.1"/>
    </source>
</evidence>
<dbReference type="GO" id="GO:0010506">
    <property type="term" value="P:regulation of autophagy"/>
    <property type="evidence" value="ECO:0007669"/>
    <property type="project" value="InterPro"/>
</dbReference>
<protein>
    <submittedName>
        <fullName evidence="6">Kinase-like domain-containing protein</fullName>
    </submittedName>
</protein>
<dbReference type="GO" id="GO:0005524">
    <property type="term" value="F:ATP binding"/>
    <property type="evidence" value="ECO:0007669"/>
    <property type="project" value="UniProtKB-UniRule"/>
</dbReference>
<dbReference type="GO" id="GO:0004674">
    <property type="term" value="F:protein serine/threonine kinase activity"/>
    <property type="evidence" value="ECO:0007669"/>
    <property type="project" value="UniProtKB-KW"/>
</dbReference>
<evidence type="ECO:0000256" key="1">
    <source>
        <dbReference type="ARBA" id="ARBA00022527"/>
    </source>
</evidence>
<keyword evidence="1" id="KW-0723">Serine/threonine-protein kinase</keyword>
<dbReference type="AlphaFoldDB" id="A0A8H4BJZ3"/>
<evidence type="ECO:0000259" key="5">
    <source>
        <dbReference type="PROSITE" id="PS50011"/>
    </source>
</evidence>
<dbReference type="InterPro" id="IPR001245">
    <property type="entry name" value="Ser-Thr/Tyr_kinase_cat_dom"/>
</dbReference>
<dbReference type="InterPro" id="IPR017441">
    <property type="entry name" value="Protein_kinase_ATP_BS"/>
</dbReference>
<dbReference type="Proteomes" id="UP000469890">
    <property type="component" value="Unassembled WGS sequence"/>
</dbReference>
<keyword evidence="6" id="KW-0808">Transferase</keyword>
<evidence type="ECO:0000256" key="3">
    <source>
        <dbReference type="ARBA" id="ARBA00022840"/>
    </source>
</evidence>
<dbReference type="PROSITE" id="PS00108">
    <property type="entry name" value="PROTEIN_KINASE_ST"/>
    <property type="match status" value="1"/>
</dbReference>
<dbReference type="SMART" id="SM00220">
    <property type="entry name" value="S_TKc"/>
    <property type="match status" value="1"/>
</dbReference>
<name>A0A8H4BJZ3_MUCCL</name>
<reference evidence="6 7" key="1">
    <citation type="submission" date="2019-09" db="EMBL/GenBank/DDBJ databases">
        <authorList>
            <consortium name="DOE Joint Genome Institute"/>
            <person name="Mondo S.J."/>
            <person name="Navarro-Mendoza M.I."/>
            <person name="Perez-Arques C."/>
            <person name="Panchal S."/>
            <person name="Nicolas F.E."/>
            <person name="Ganguly P."/>
            <person name="Pangilinan J."/>
            <person name="Grigoriev I."/>
            <person name="Heitman J."/>
            <person name="Sanya K."/>
            <person name="Garre V."/>
        </authorList>
    </citation>
    <scope>NUCLEOTIDE SEQUENCE [LARGE SCALE GENOMIC DNA]</scope>
    <source>
        <strain evidence="6 7">MU402</strain>
    </source>
</reference>
<dbReference type="EMBL" id="JAAECE010000003">
    <property type="protein sequence ID" value="KAF1803727.1"/>
    <property type="molecule type" value="Genomic_DNA"/>
</dbReference>
<dbReference type="PRINTS" id="PR00109">
    <property type="entry name" value="TYRKINASE"/>
</dbReference>